<dbReference type="AlphaFoldDB" id="A0AA37T8J5"/>
<protein>
    <submittedName>
        <fullName evidence="2">Preprotein translocase O</fullName>
    </submittedName>
</protein>
<evidence type="ECO:0000313" key="3">
    <source>
        <dbReference type="Proteomes" id="UP001156870"/>
    </source>
</evidence>
<accession>A0AA37T8J5</accession>
<dbReference type="RefSeq" id="WP_232593666.1">
    <property type="nucleotide sequence ID" value="NZ_BSPD01000017.1"/>
</dbReference>
<organism evidence="2 3">
    <name type="scientific">Marinibactrum halimedae</name>
    <dbReference type="NCBI Taxonomy" id="1444977"/>
    <lineage>
        <taxon>Bacteria</taxon>
        <taxon>Pseudomonadati</taxon>
        <taxon>Pseudomonadota</taxon>
        <taxon>Gammaproteobacteria</taxon>
        <taxon>Cellvibrionales</taxon>
        <taxon>Cellvibrionaceae</taxon>
        <taxon>Marinibactrum</taxon>
    </lineage>
</organism>
<keyword evidence="1" id="KW-0175">Coiled coil</keyword>
<gene>
    <name evidence="2" type="primary">yscO</name>
    <name evidence="2" type="ORF">GCM10007877_03860</name>
</gene>
<dbReference type="Proteomes" id="UP001156870">
    <property type="component" value="Unassembled WGS sequence"/>
</dbReference>
<dbReference type="InterPro" id="IPR053716">
    <property type="entry name" value="Flag_assembly_chemotaxis_eff"/>
</dbReference>
<comment type="caution">
    <text evidence="2">The sequence shown here is derived from an EMBL/GenBank/DDBJ whole genome shotgun (WGS) entry which is preliminary data.</text>
</comment>
<dbReference type="Pfam" id="PF07321">
    <property type="entry name" value="YscO"/>
    <property type="match status" value="1"/>
</dbReference>
<sequence>MSGLQKIKELKQRKVERAETEFRNAKKTLNELKIQYEAAVNESIRYTSWRIEEEDRLYQCIEKKILQLKQLDTLRERIALMHEKGAALNQKALELENSVEKAEKEKAKCQKALRKAEKDVEKYQLLIEETVKLARIFQERQSEELLDEFASARMR</sequence>
<evidence type="ECO:0000256" key="1">
    <source>
        <dbReference type="SAM" id="Coils"/>
    </source>
</evidence>
<keyword evidence="3" id="KW-1185">Reference proteome</keyword>
<proteinExistence type="predicted"/>
<dbReference type="Gene3D" id="1.10.287.1700">
    <property type="match status" value="1"/>
</dbReference>
<dbReference type="EMBL" id="BSPD01000017">
    <property type="protein sequence ID" value="GLS24672.1"/>
    <property type="molecule type" value="Genomic_DNA"/>
</dbReference>
<name>A0AA37T8J5_9GAMM</name>
<feature type="coiled-coil region" evidence="1">
    <location>
        <begin position="1"/>
        <end position="133"/>
    </location>
</feature>
<reference evidence="2 3" key="1">
    <citation type="journal article" date="2014" name="Int. J. Syst. Evol. Microbiol.">
        <title>Complete genome sequence of Corynebacterium casei LMG S-19264T (=DSM 44701T), isolated from a smear-ripened cheese.</title>
        <authorList>
            <consortium name="US DOE Joint Genome Institute (JGI-PGF)"/>
            <person name="Walter F."/>
            <person name="Albersmeier A."/>
            <person name="Kalinowski J."/>
            <person name="Ruckert C."/>
        </authorList>
    </citation>
    <scope>NUCLEOTIDE SEQUENCE [LARGE SCALE GENOMIC DNA]</scope>
    <source>
        <strain evidence="2 3">NBRC 110095</strain>
    </source>
</reference>
<dbReference type="InterPro" id="IPR009929">
    <property type="entry name" value="T3SS_YscO"/>
</dbReference>
<evidence type="ECO:0000313" key="2">
    <source>
        <dbReference type="EMBL" id="GLS24672.1"/>
    </source>
</evidence>